<accession>A0A914E6Q1</accession>
<dbReference type="InterPro" id="IPR051342">
    <property type="entry name" value="PDZ_scaffold"/>
</dbReference>
<organism evidence="2 3">
    <name type="scientific">Acrobeloides nanus</name>
    <dbReference type="NCBI Taxonomy" id="290746"/>
    <lineage>
        <taxon>Eukaryota</taxon>
        <taxon>Metazoa</taxon>
        <taxon>Ecdysozoa</taxon>
        <taxon>Nematoda</taxon>
        <taxon>Chromadorea</taxon>
        <taxon>Rhabditida</taxon>
        <taxon>Tylenchina</taxon>
        <taxon>Cephalobomorpha</taxon>
        <taxon>Cephaloboidea</taxon>
        <taxon>Cephalobidae</taxon>
        <taxon>Acrobeloides</taxon>
    </lineage>
</organism>
<dbReference type="InterPro" id="IPR001478">
    <property type="entry name" value="PDZ"/>
</dbReference>
<dbReference type="PROSITE" id="PS50106">
    <property type="entry name" value="PDZ"/>
    <property type="match status" value="1"/>
</dbReference>
<dbReference type="SUPFAM" id="SSF50156">
    <property type="entry name" value="PDZ domain-like"/>
    <property type="match status" value="1"/>
</dbReference>
<evidence type="ECO:0000313" key="3">
    <source>
        <dbReference type="WBParaSite" id="ACRNAN_scaffold5708.g29490.t1"/>
    </source>
</evidence>
<dbReference type="PANTHER" id="PTHR19964">
    <property type="entry name" value="MULTIPLE PDZ DOMAIN PROTEIN"/>
    <property type="match status" value="1"/>
</dbReference>
<proteinExistence type="predicted"/>
<evidence type="ECO:0000259" key="1">
    <source>
        <dbReference type="PROSITE" id="PS50106"/>
    </source>
</evidence>
<name>A0A914E6Q1_9BILA</name>
<dbReference type="Pfam" id="PF00595">
    <property type="entry name" value="PDZ"/>
    <property type="match status" value="1"/>
</dbReference>
<dbReference type="Proteomes" id="UP000887540">
    <property type="component" value="Unplaced"/>
</dbReference>
<dbReference type="AlphaFoldDB" id="A0A914E6Q1"/>
<reference evidence="3" key="1">
    <citation type="submission" date="2022-11" db="UniProtKB">
        <authorList>
            <consortium name="WormBaseParasite"/>
        </authorList>
    </citation>
    <scope>IDENTIFICATION</scope>
</reference>
<dbReference type="InterPro" id="IPR036034">
    <property type="entry name" value="PDZ_sf"/>
</dbReference>
<dbReference type="SMART" id="SM00228">
    <property type="entry name" value="PDZ"/>
    <property type="match status" value="1"/>
</dbReference>
<feature type="domain" description="PDZ" evidence="1">
    <location>
        <begin position="47"/>
        <end position="125"/>
    </location>
</feature>
<dbReference type="WBParaSite" id="ACRNAN_scaffold5708.g29490.t1">
    <property type="protein sequence ID" value="ACRNAN_scaffold5708.g29490.t1"/>
    <property type="gene ID" value="ACRNAN_scaffold5708.g29490"/>
</dbReference>
<dbReference type="Gene3D" id="2.30.42.10">
    <property type="match status" value="1"/>
</dbReference>
<protein>
    <submittedName>
        <fullName evidence="3">PDZ domain-containing protein</fullName>
    </submittedName>
</protein>
<evidence type="ECO:0000313" key="2">
    <source>
        <dbReference type="Proteomes" id="UP000887540"/>
    </source>
</evidence>
<sequence length="208" mass="22802">MSTTNRIQTIVLYRSALNSNINNSVPNSGSSNDFNGDGSNSKKLARKNGLGFTIVGGADSPRGPMGIFVKTLYPQGLAAQSGLLKKGDEILGINGINLAGKTHAQVLKIFRQTSKMDVTLSIRRPTQNSLTAVCSATNIMRVPDVDEPDSMEEFHHISRKANSFRSFRKPSRSKLDYVADVDNHEISKTLEKLRSATLSRKNVSEIFF</sequence>
<dbReference type="PANTHER" id="PTHR19964:SF97">
    <property type="entry name" value="PDZ DOMAIN-CONTAINING PROTEIN"/>
    <property type="match status" value="1"/>
</dbReference>
<keyword evidence="2" id="KW-1185">Reference proteome</keyword>